<evidence type="ECO:0000256" key="7">
    <source>
        <dbReference type="SAM" id="Phobius"/>
    </source>
</evidence>
<dbReference type="InterPro" id="IPR043502">
    <property type="entry name" value="DNA/RNA_pol_sf"/>
</dbReference>
<feature type="transmembrane region" description="Helical" evidence="7">
    <location>
        <begin position="118"/>
        <end position="140"/>
    </location>
</feature>
<keyword evidence="7" id="KW-1133">Transmembrane helix</keyword>
<evidence type="ECO:0000256" key="2">
    <source>
        <dbReference type="ARBA" id="ARBA00022695"/>
    </source>
</evidence>
<keyword evidence="7" id="KW-0812">Transmembrane</keyword>
<evidence type="ECO:0000313" key="9">
    <source>
        <dbReference type="EnsemblMetazoa" id="GPAI036497-PA"/>
    </source>
</evidence>
<dbReference type="InterPro" id="IPR041373">
    <property type="entry name" value="RT_RNaseH"/>
</dbReference>
<keyword evidence="2" id="KW-0548">Nucleotidyltransferase</keyword>
<dbReference type="STRING" id="7398.A0A1B0A7A6"/>
<keyword evidence="10" id="KW-1185">Reference proteome</keyword>
<feature type="domain" description="Reverse transcriptase RNase H-like" evidence="8">
    <location>
        <begin position="148"/>
        <end position="233"/>
    </location>
</feature>
<keyword evidence="7" id="KW-0472">Membrane</keyword>
<protein>
    <recommendedName>
        <fullName evidence="8">Reverse transcriptase RNase H-like domain-containing protein</fullName>
    </recommendedName>
</protein>
<dbReference type="Proteomes" id="UP000092445">
    <property type="component" value="Unassembled WGS sequence"/>
</dbReference>
<accession>A0A1B0A7A6</accession>
<dbReference type="VEuPathDB" id="VectorBase:GPAI036497"/>
<evidence type="ECO:0000256" key="3">
    <source>
        <dbReference type="ARBA" id="ARBA00022722"/>
    </source>
</evidence>
<dbReference type="GO" id="GO:0004519">
    <property type="term" value="F:endonuclease activity"/>
    <property type="evidence" value="ECO:0007669"/>
    <property type="project" value="UniProtKB-KW"/>
</dbReference>
<reference evidence="10" key="1">
    <citation type="submission" date="2014-03" db="EMBL/GenBank/DDBJ databases">
        <authorList>
            <person name="Aksoy S."/>
            <person name="Warren W."/>
            <person name="Wilson R.K."/>
        </authorList>
    </citation>
    <scope>NUCLEOTIDE SEQUENCE [LARGE SCALE GENOMIC DNA]</scope>
    <source>
        <strain evidence="10">IAEA</strain>
    </source>
</reference>
<dbReference type="Pfam" id="PF17917">
    <property type="entry name" value="RT_RNaseH"/>
    <property type="match status" value="1"/>
</dbReference>
<dbReference type="GO" id="GO:0003964">
    <property type="term" value="F:RNA-directed DNA polymerase activity"/>
    <property type="evidence" value="ECO:0007669"/>
    <property type="project" value="UniProtKB-KW"/>
</dbReference>
<keyword evidence="1" id="KW-0808">Transferase</keyword>
<evidence type="ECO:0000256" key="1">
    <source>
        <dbReference type="ARBA" id="ARBA00022679"/>
    </source>
</evidence>
<keyword evidence="6" id="KW-0695">RNA-directed DNA polymerase</keyword>
<keyword evidence="5" id="KW-0378">Hydrolase</keyword>
<feature type="transmembrane region" description="Helical" evidence="7">
    <location>
        <begin position="75"/>
        <end position="98"/>
    </location>
</feature>
<dbReference type="AlphaFoldDB" id="A0A1B0A7A6"/>
<dbReference type="SUPFAM" id="SSF56672">
    <property type="entry name" value="DNA/RNA polymerases"/>
    <property type="match status" value="1"/>
</dbReference>
<keyword evidence="3" id="KW-0540">Nuclease</keyword>
<evidence type="ECO:0000259" key="8">
    <source>
        <dbReference type="Pfam" id="PF17917"/>
    </source>
</evidence>
<reference evidence="9" key="2">
    <citation type="submission" date="2020-05" db="UniProtKB">
        <authorList>
            <consortium name="EnsemblMetazoa"/>
        </authorList>
    </citation>
    <scope>IDENTIFICATION</scope>
    <source>
        <strain evidence="9">IAEA</strain>
    </source>
</reference>
<evidence type="ECO:0000256" key="6">
    <source>
        <dbReference type="ARBA" id="ARBA00022918"/>
    </source>
</evidence>
<evidence type="ECO:0000313" key="10">
    <source>
        <dbReference type="Proteomes" id="UP000092445"/>
    </source>
</evidence>
<evidence type="ECO:0000256" key="5">
    <source>
        <dbReference type="ARBA" id="ARBA00022801"/>
    </source>
</evidence>
<evidence type="ECO:0000256" key="4">
    <source>
        <dbReference type="ARBA" id="ARBA00022759"/>
    </source>
</evidence>
<keyword evidence="4" id="KW-0255">Endonuclease</keyword>
<dbReference type="GO" id="GO:0016787">
    <property type="term" value="F:hydrolase activity"/>
    <property type="evidence" value="ECO:0007669"/>
    <property type="project" value="UniProtKB-KW"/>
</dbReference>
<sequence>MVTPALLATNKPKVSQKSMPTIFTVVVPGGVVSGKGSRFASPVWGFPTDSFDSSVAEHGLGARTRFNIKNFRMNVIVVLAVIYWVLLSLGAICSVMILRAELKVTQQEDKLALLIEFWILRIALGATALLFVIVPHCSILKQMPSSHSNTAIDGIVKQHIGNGWQPLAFFLKQLGPAYAKYSSYESEYLSAYSSKHYFQHTLEGRTLILCPDRKALTYAFSINCKNSMSRRWRHLDLIADTTAGILADMVKLLRTNLELKRLTPLVRNNRRQPKIMTTIEKDFTITPKPPT</sequence>
<organism evidence="9 10">
    <name type="scientific">Glossina pallidipes</name>
    <name type="common">Tsetse fly</name>
    <dbReference type="NCBI Taxonomy" id="7398"/>
    <lineage>
        <taxon>Eukaryota</taxon>
        <taxon>Metazoa</taxon>
        <taxon>Ecdysozoa</taxon>
        <taxon>Arthropoda</taxon>
        <taxon>Hexapoda</taxon>
        <taxon>Insecta</taxon>
        <taxon>Pterygota</taxon>
        <taxon>Neoptera</taxon>
        <taxon>Endopterygota</taxon>
        <taxon>Diptera</taxon>
        <taxon>Brachycera</taxon>
        <taxon>Muscomorpha</taxon>
        <taxon>Hippoboscoidea</taxon>
        <taxon>Glossinidae</taxon>
        <taxon>Glossina</taxon>
    </lineage>
</organism>
<dbReference type="EnsemblMetazoa" id="GPAI036497-RA">
    <property type="protein sequence ID" value="GPAI036497-PA"/>
    <property type="gene ID" value="GPAI036497"/>
</dbReference>
<proteinExistence type="predicted"/>
<name>A0A1B0A7A6_GLOPL</name>